<gene>
    <name evidence="6" type="ORF">RND81_06G080400</name>
</gene>
<feature type="transmembrane region" description="Helical" evidence="5">
    <location>
        <begin position="376"/>
        <end position="401"/>
    </location>
</feature>
<evidence type="ECO:0000313" key="6">
    <source>
        <dbReference type="EMBL" id="KAK9714233.1"/>
    </source>
</evidence>
<dbReference type="Proteomes" id="UP001443914">
    <property type="component" value="Unassembled WGS sequence"/>
</dbReference>
<dbReference type="InterPro" id="IPR051415">
    <property type="entry name" value="LAAT-1"/>
</dbReference>
<name>A0AAW1K818_SAPOF</name>
<comment type="subcellular location">
    <subcellularLocation>
        <location evidence="1">Membrane</location>
        <topology evidence="1">Multi-pass membrane protein</topology>
    </subcellularLocation>
</comment>
<feature type="transmembrane region" description="Helical" evidence="5">
    <location>
        <begin position="64"/>
        <end position="82"/>
    </location>
</feature>
<evidence type="ECO:0000256" key="2">
    <source>
        <dbReference type="ARBA" id="ARBA00022692"/>
    </source>
</evidence>
<dbReference type="GO" id="GO:0016020">
    <property type="term" value="C:membrane"/>
    <property type="evidence" value="ECO:0007669"/>
    <property type="project" value="UniProtKB-SubCell"/>
</dbReference>
<evidence type="ECO:0000256" key="5">
    <source>
        <dbReference type="SAM" id="Phobius"/>
    </source>
</evidence>
<proteinExistence type="predicted"/>
<dbReference type="SMART" id="SM00679">
    <property type="entry name" value="CTNS"/>
    <property type="match status" value="2"/>
</dbReference>
<feature type="transmembrane region" description="Helical" evidence="5">
    <location>
        <begin position="94"/>
        <end position="116"/>
    </location>
</feature>
<evidence type="ECO:0000256" key="1">
    <source>
        <dbReference type="ARBA" id="ARBA00004141"/>
    </source>
</evidence>
<evidence type="ECO:0000256" key="3">
    <source>
        <dbReference type="ARBA" id="ARBA00022989"/>
    </source>
</evidence>
<keyword evidence="3 5" id="KW-1133">Transmembrane helix</keyword>
<dbReference type="FunFam" id="1.20.1280.290:FF:000012">
    <property type="entry name" value="Vacuolar membrane PQ loop repeat protein"/>
    <property type="match status" value="1"/>
</dbReference>
<dbReference type="InterPro" id="IPR006603">
    <property type="entry name" value="PQ-loop_rpt"/>
</dbReference>
<accession>A0AAW1K818</accession>
<sequence length="410" mass="45216">MVGGRGVECAAECTTWGSSWTGLCVCSTKEGVSLALGFISVLSWGVAEIPQIVTNFKAKSTDGLSFAFLLTWIVGDFFNLFGCLLEPATLPTQFYMAVLYTITTLTLTLQSVYYNYIYPRLKSARHFHKDGKPVQSQTDAPGLYCQDGNYSGELLRYGQLPVSSMTQTSTTMSSPIPLPPLPRSHSADQDSYYISARSLSTSHTPTRSSFLAPRTIHMLEDVDDFVEAPLLGGSLPTEGLHPSNTKNLRCVVSALTLMIGSLGTLNLTSSKVTRHGLVFDVSKMRVARHESRKLLQVNRKIISDVGGHATIGTYLGWAMAAIYMGGRLPQICLNIRRGNVDGLNPLMFIFALLGNTTYVASILVNSLDWLKIMPNMPWLVDAGGCALLDTFILLQFIYFTYRQSRLQRYR</sequence>
<dbReference type="PANTHER" id="PTHR16201:SF44">
    <property type="entry name" value="SEVEN TRANSMEMBRANE PROTEIN 1"/>
    <property type="match status" value="1"/>
</dbReference>
<dbReference type="Pfam" id="PF04193">
    <property type="entry name" value="PQ-loop"/>
    <property type="match status" value="2"/>
</dbReference>
<evidence type="ECO:0008006" key="8">
    <source>
        <dbReference type="Google" id="ProtNLM"/>
    </source>
</evidence>
<dbReference type="AlphaFoldDB" id="A0AAW1K818"/>
<keyword evidence="4 5" id="KW-0472">Membrane</keyword>
<keyword evidence="2 5" id="KW-0812">Transmembrane</keyword>
<dbReference type="Gene3D" id="1.20.1280.290">
    <property type="match status" value="2"/>
</dbReference>
<protein>
    <recommendedName>
        <fullName evidence="8">PQ-loop repeat family protein / transmembrane family protein</fullName>
    </recommendedName>
</protein>
<feature type="transmembrane region" description="Helical" evidence="5">
    <location>
        <begin position="346"/>
        <end position="364"/>
    </location>
</feature>
<dbReference type="PANTHER" id="PTHR16201">
    <property type="entry name" value="SEVEN TRANSMEMBRANE PROTEIN 1-RELATED"/>
    <property type="match status" value="1"/>
</dbReference>
<keyword evidence="7" id="KW-1185">Reference proteome</keyword>
<dbReference type="EMBL" id="JBDFQZ010000006">
    <property type="protein sequence ID" value="KAK9714233.1"/>
    <property type="molecule type" value="Genomic_DNA"/>
</dbReference>
<comment type="caution">
    <text evidence="6">The sequence shown here is derived from an EMBL/GenBank/DDBJ whole genome shotgun (WGS) entry which is preliminary data.</text>
</comment>
<evidence type="ECO:0000313" key="7">
    <source>
        <dbReference type="Proteomes" id="UP001443914"/>
    </source>
</evidence>
<evidence type="ECO:0000256" key="4">
    <source>
        <dbReference type="ARBA" id="ARBA00023136"/>
    </source>
</evidence>
<organism evidence="6 7">
    <name type="scientific">Saponaria officinalis</name>
    <name type="common">Common soapwort</name>
    <name type="synonym">Lychnis saponaria</name>
    <dbReference type="NCBI Taxonomy" id="3572"/>
    <lineage>
        <taxon>Eukaryota</taxon>
        <taxon>Viridiplantae</taxon>
        <taxon>Streptophyta</taxon>
        <taxon>Embryophyta</taxon>
        <taxon>Tracheophyta</taxon>
        <taxon>Spermatophyta</taxon>
        <taxon>Magnoliopsida</taxon>
        <taxon>eudicotyledons</taxon>
        <taxon>Gunneridae</taxon>
        <taxon>Pentapetalae</taxon>
        <taxon>Caryophyllales</taxon>
        <taxon>Caryophyllaceae</taxon>
        <taxon>Caryophylleae</taxon>
        <taxon>Saponaria</taxon>
    </lineage>
</organism>
<dbReference type="FunFam" id="1.20.1280.290:FF:000019">
    <property type="entry name" value="PQ-loop repeat family protein / transmembrane family protein"/>
    <property type="match status" value="1"/>
</dbReference>
<reference evidence="6" key="1">
    <citation type="submission" date="2024-03" db="EMBL/GenBank/DDBJ databases">
        <title>WGS assembly of Saponaria officinalis var. Norfolk2.</title>
        <authorList>
            <person name="Jenkins J."/>
            <person name="Shu S."/>
            <person name="Grimwood J."/>
            <person name="Barry K."/>
            <person name="Goodstein D."/>
            <person name="Schmutz J."/>
            <person name="Leebens-Mack J."/>
            <person name="Osbourn A."/>
        </authorList>
    </citation>
    <scope>NUCLEOTIDE SEQUENCE [LARGE SCALE GENOMIC DNA]</scope>
    <source>
        <strain evidence="6">JIC</strain>
    </source>
</reference>